<dbReference type="Proteomes" id="UP000264820">
    <property type="component" value="Unplaced"/>
</dbReference>
<evidence type="ECO:0000259" key="12">
    <source>
        <dbReference type="PROSITE" id="PS50172"/>
    </source>
</evidence>
<dbReference type="Gene3D" id="3.40.50.10190">
    <property type="entry name" value="BRCT domain"/>
    <property type="match status" value="1"/>
</dbReference>
<keyword evidence="7 10" id="KW-0804">Transcription</keyword>
<dbReference type="CDD" id="cd11655">
    <property type="entry name" value="rap1_myb-like"/>
    <property type="match status" value="1"/>
</dbReference>
<feature type="compositionally biased region" description="Low complexity" evidence="11">
    <location>
        <begin position="486"/>
        <end position="501"/>
    </location>
</feature>
<dbReference type="GO" id="GO:0006355">
    <property type="term" value="P:regulation of DNA-templated transcription"/>
    <property type="evidence" value="ECO:0007669"/>
    <property type="project" value="UniProtKB-UniRule"/>
</dbReference>
<dbReference type="InterPro" id="IPR038104">
    <property type="entry name" value="Rap1_C_sf"/>
</dbReference>
<keyword evidence="4 10" id="KW-0779">Telomere</keyword>
<dbReference type="InterPro" id="IPR015010">
    <property type="entry name" value="TERF2IP_Myb"/>
</dbReference>
<feature type="domain" description="BRCT" evidence="12">
    <location>
        <begin position="37"/>
        <end position="102"/>
    </location>
</feature>
<dbReference type="GO" id="GO:0010833">
    <property type="term" value="P:telomere maintenance via telomere lengthening"/>
    <property type="evidence" value="ECO:0007669"/>
    <property type="project" value="UniProtKB-UniRule"/>
</dbReference>
<feature type="region of interest" description="Disordered" evidence="11">
    <location>
        <begin position="215"/>
        <end position="574"/>
    </location>
</feature>
<evidence type="ECO:0000256" key="11">
    <source>
        <dbReference type="SAM" id="MobiDB-lite"/>
    </source>
</evidence>
<evidence type="ECO:0000256" key="1">
    <source>
        <dbReference type="ARBA" id="ARBA00010467"/>
    </source>
</evidence>
<dbReference type="InterPro" id="IPR021661">
    <property type="entry name" value="Rap1_C"/>
</dbReference>
<feature type="compositionally biased region" description="Basic and acidic residues" evidence="11">
    <location>
        <begin position="401"/>
        <end position="415"/>
    </location>
</feature>
<evidence type="ECO:0000256" key="10">
    <source>
        <dbReference type="RuleBase" id="RU367107"/>
    </source>
</evidence>
<feature type="compositionally biased region" description="Basic and acidic residues" evidence="11">
    <location>
        <begin position="529"/>
        <end position="545"/>
    </location>
</feature>
<evidence type="ECO:0000256" key="5">
    <source>
        <dbReference type="ARBA" id="ARBA00023015"/>
    </source>
</evidence>
<dbReference type="FunFam" id="1.10.10.60:FF:000246">
    <property type="entry name" value="Telomeric repeat-binding factor 2-interacting protein 1"/>
    <property type="match status" value="1"/>
</dbReference>
<feature type="compositionally biased region" description="Basic and acidic residues" evidence="11">
    <location>
        <begin position="424"/>
        <end position="436"/>
    </location>
</feature>
<evidence type="ECO:0000313" key="14">
    <source>
        <dbReference type="Proteomes" id="UP000264820"/>
    </source>
</evidence>
<dbReference type="GO" id="GO:0031848">
    <property type="term" value="P:protection from non-homologous end joining at telomere"/>
    <property type="evidence" value="ECO:0007669"/>
    <property type="project" value="TreeGrafter"/>
</dbReference>
<feature type="compositionally biased region" description="Basic residues" evidence="11">
    <location>
        <begin position="463"/>
        <end position="473"/>
    </location>
</feature>
<feature type="compositionally biased region" description="Basic and acidic residues" evidence="11">
    <location>
        <begin position="474"/>
        <end position="484"/>
    </location>
</feature>
<evidence type="ECO:0000256" key="9">
    <source>
        <dbReference type="ARBA" id="ARBA00032471"/>
    </source>
</evidence>
<dbReference type="InterPro" id="IPR039595">
    <property type="entry name" value="TE2IP/Rap1"/>
</dbReference>
<dbReference type="PANTHER" id="PTHR16466">
    <property type="entry name" value="TELOMERE REPEAT-BINDING FACTOR 2-INTERACTING PROTEIN 1"/>
    <property type="match status" value="1"/>
</dbReference>
<sequence>MMASKGQDVTQCNISPVLFMTVEGEPMSFYLRPGPIKKELQPLITAGGGTMCNVQKPGSILLIDPEEKGAVNESTAHRYVSMQYIHDCVEKDEQLNLDDYRMKAGTGQKHSPKFNEGKRMSPGNSGGRQAYNPGEDAAILKYVHLRKSEVKGNRLWQQMEKERVTTHSWQSMKARYKDYLVHKHTEDVGVEEAAGEDAQDNEKAEVTDRLDFEDEAADPQTDSKPQDPPSPNSADGQTQIDLLPVAEKGSSGDAQAQMSNPLQQEEKILNPPQDEIEPAMIAESEMCDALETEESTKPETDQPPANTSPQSEKAPESTEPAQKEPQSNGSTSDDDVQPLCVRRRSVRKRLEESEEEEATYTRKLPSLTSSSSSRTSVRQLSSSPPTPMRTRSASSSLPEETGEHEPPPKRAKEETEAAEEYETAVEKEEAEIRQEDAVQSAASPQAGPAHVNQPNESEPQRAERKKKKSRRKLGIIERAAKEFLRSSSSTSVSSDSDSASESVEDIFETASETPLVEPLASVAISTARADPRLPEREPGEQKTPPEGRLSPRPSSALGVASKVQVGGKSPEKDVIPPERAQFEEDKRCIRELMKQTNQDLVSVVKALLKTSGDLSAASRLLSDPMSFCAPLWDRQDDRLLLSADSAALQRLQRKHGEAAVAKRMMFLKVER</sequence>
<feature type="compositionally biased region" description="Low complexity" evidence="11">
    <location>
        <begin position="361"/>
        <end position="396"/>
    </location>
</feature>
<dbReference type="AlphaFoldDB" id="A0A3Q3DMV8"/>
<accession>A0A3Q3DMV8</accession>
<comment type="subunit">
    <text evidence="10">Homodimer.</text>
</comment>
<dbReference type="STRING" id="109280.ENSHCOP00000016125"/>
<dbReference type="RefSeq" id="XP_019748010.1">
    <property type="nucleotide sequence ID" value="XM_019892451.1"/>
</dbReference>
<reference evidence="13" key="1">
    <citation type="submission" date="2025-08" db="UniProtKB">
        <authorList>
            <consortium name="Ensembl"/>
        </authorList>
    </citation>
    <scope>IDENTIFICATION</scope>
</reference>
<dbReference type="InterPro" id="IPR009057">
    <property type="entry name" value="Homeodomain-like_sf"/>
</dbReference>
<comment type="subcellular location">
    <subcellularLocation>
        <location evidence="10">Nucleus</location>
    </subcellularLocation>
    <subcellularLocation>
        <location evidence="10">Chromosome</location>
        <location evidence="10">Telomere</location>
    </subcellularLocation>
</comment>
<evidence type="ECO:0000256" key="8">
    <source>
        <dbReference type="ARBA" id="ARBA00023242"/>
    </source>
</evidence>
<evidence type="ECO:0000313" key="13">
    <source>
        <dbReference type="Ensembl" id="ENSHCOP00000016125.1"/>
    </source>
</evidence>
<dbReference type="OMA" id="MRFFIRP"/>
<name>A0A3Q3DMV8_HIPCM</name>
<keyword evidence="14" id="KW-1185">Reference proteome</keyword>
<dbReference type="Ensembl" id="ENSHCOT00000028339.1">
    <property type="protein sequence ID" value="ENSHCOP00000016125.1"/>
    <property type="gene ID" value="ENSHCOG00000019832.1"/>
</dbReference>
<dbReference type="Pfam" id="PF11626">
    <property type="entry name" value="Rap1_C"/>
    <property type="match status" value="1"/>
</dbReference>
<feature type="region of interest" description="Disordered" evidence="11">
    <location>
        <begin position="105"/>
        <end position="132"/>
    </location>
</feature>
<keyword evidence="5 10" id="KW-0805">Transcription regulation</keyword>
<dbReference type="OrthoDB" id="435460at2759"/>
<feature type="compositionally biased region" description="Polar residues" evidence="11">
    <location>
        <begin position="252"/>
        <end position="263"/>
    </location>
</feature>
<keyword evidence="8 10" id="KW-0539">Nucleus</keyword>
<dbReference type="GeneTree" id="ENSGT00390000005351"/>
<keyword evidence="3 10" id="KW-0158">Chromosome</keyword>
<dbReference type="InterPro" id="IPR036420">
    <property type="entry name" value="BRCT_dom_sf"/>
</dbReference>
<dbReference type="Pfam" id="PF16589">
    <property type="entry name" value="BRCT_2"/>
    <property type="match status" value="1"/>
</dbReference>
<dbReference type="GO" id="GO:0070187">
    <property type="term" value="C:shelterin complex"/>
    <property type="evidence" value="ECO:0007669"/>
    <property type="project" value="TreeGrafter"/>
</dbReference>
<dbReference type="Pfam" id="PF08914">
    <property type="entry name" value="Myb_Rap1"/>
    <property type="match status" value="1"/>
</dbReference>
<dbReference type="GO" id="GO:0005654">
    <property type="term" value="C:nucleoplasm"/>
    <property type="evidence" value="ECO:0007669"/>
    <property type="project" value="UniProtKB-ARBA"/>
</dbReference>
<dbReference type="PANTHER" id="PTHR16466:SF6">
    <property type="entry name" value="TELOMERIC REPEAT-BINDING FACTOR 2-INTERACTING PROTEIN 1"/>
    <property type="match status" value="1"/>
</dbReference>
<dbReference type="SUPFAM" id="SSF46689">
    <property type="entry name" value="Homeodomain-like"/>
    <property type="match status" value="1"/>
</dbReference>
<keyword evidence="6 10" id="KW-0010">Activator</keyword>
<comment type="function">
    <text evidence="10">Acts both as a regulator of telomere function and as a transcription regulator. Involved in the regulation of telomere length and protection as a component of the shelterin complex (telosome). Does not bind DNA directly: recruited to telomeric double-stranded 5'-TTAGGG-3' repeats via its interaction with terf2. Independently of its function in telomeres, also acts as a transcription regulator: recruited to extratelomeric 5'-TTAGGG-3' sites via its association with terf2 or other factors, and regulates gene expression.</text>
</comment>
<protein>
    <recommendedName>
        <fullName evidence="2 10">Telomeric repeat-binding factor 2-interacting protein 1</fullName>
        <shortName evidence="10">TERF2-interacting telomeric protein 1</shortName>
    </recommendedName>
    <alternativeName>
        <fullName evidence="9 10">Repressor/activator protein 1 homolog</fullName>
    </alternativeName>
</protein>
<evidence type="ECO:0000256" key="6">
    <source>
        <dbReference type="ARBA" id="ARBA00023159"/>
    </source>
</evidence>
<proteinExistence type="inferred from homology"/>
<organism evidence="13 14">
    <name type="scientific">Hippocampus comes</name>
    <name type="common">Tiger tail seahorse</name>
    <dbReference type="NCBI Taxonomy" id="109280"/>
    <lineage>
        <taxon>Eukaryota</taxon>
        <taxon>Metazoa</taxon>
        <taxon>Chordata</taxon>
        <taxon>Craniata</taxon>
        <taxon>Vertebrata</taxon>
        <taxon>Euteleostomi</taxon>
        <taxon>Actinopterygii</taxon>
        <taxon>Neopterygii</taxon>
        <taxon>Teleostei</taxon>
        <taxon>Neoteleostei</taxon>
        <taxon>Acanthomorphata</taxon>
        <taxon>Syngnathiaria</taxon>
        <taxon>Syngnathiformes</taxon>
        <taxon>Syngnathoidei</taxon>
        <taxon>Syngnathidae</taxon>
        <taxon>Hippocampus</taxon>
    </lineage>
</organism>
<evidence type="ECO:0000256" key="7">
    <source>
        <dbReference type="ARBA" id="ARBA00023163"/>
    </source>
</evidence>
<dbReference type="InterPro" id="IPR001357">
    <property type="entry name" value="BRCT_dom"/>
</dbReference>
<dbReference type="SUPFAM" id="SSF52113">
    <property type="entry name" value="BRCT domain"/>
    <property type="match status" value="1"/>
</dbReference>
<evidence type="ECO:0000256" key="2">
    <source>
        <dbReference type="ARBA" id="ARBA00017805"/>
    </source>
</evidence>
<dbReference type="GeneID" id="109529202"/>
<comment type="similarity">
    <text evidence="1 10">Belongs to the RAP1 family.</text>
</comment>
<evidence type="ECO:0000256" key="4">
    <source>
        <dbReference type="ARBA" id="ARBA00022895"/>
    </source>
</evidence>
<reference evidence="13" key="2">
    <citation type="submission" date="2025-09" db="UniProtKB">
        <authorList>
            <consortium name="Ensembl"/>
        </authorList>
    </citation>
    <scope>IDENTIFICATION</scope>
</reference>
<dbReference type="PROSITE" id="PS50172">
    <property type="entry name" value="BRCT"/>
    <property type="match status" value="1"/>
</dbReference>
<dbReference type="Gene3D" id="1.10.10.2170">
    <property type="match status" value="1"/>
</dbReference>
<dbReference type="CTD" id="54386"/>
<dbReference type="Gene3D" id="1.10.10.60">
    <property type="entry name" value="Homeodomain-like"/>
    <property type="match status" value="1"/>
</dbReference>
<evidence type="ECO:0000256" key="3">
    <source>
        <dbReference type="ARBA" id="ARBA00022454"/>
    </source>
</evidence>
<dbReference type="GO" id="GO:0042162">
    <property type="term" value="F:telomeric DNA binding"/>
    <property type="evidence" value="ECO:0007669"/>
    <property type="project" value="TreeGrafter"/>
</dbReference>